<evidence type="ECO:0000313" key="8">
    <source>
        <dbReference type="Proteomes" id="UP000182444"/>
    </source>
</evidence>
<keyword evidence="3" id="KW-0378">Hydrolase</keyword>
<proteinExistence type="predicted"/>
<dbReference type="GO" id="GO:0004197">
    <property type="term" value="F:cysteine-type endopeptidase activity"/>
    <property type="evidence" value="ECO:0007669"/>
    <property type="project" value="InterPro"/>
</dbReference>
<dbReference type="GO" id="GO:0006508">
    <property type="term" value="P:proteolysis"/>
    <property type="evidence" value="ECO:0007669"/>
    <property type="project" value="InterPro"/>
</dbReference>
<dbReference type="EMBL" id="KZ858996">
    <property type="protein sequence ID" value="RDW25676.1"/>
    <property type="molecule type" value="Genomic_DNA"/>
</dbReference>
<evidence type="ECO:0000313" key="9">
    <source>
        <dbReference type="Proteomes" id="UP000256601"/>
    </source>
</evidence>
<dbReference type="VEuPathDB" id="FungiDB:YALI0_C08960g"/>
<name>A0A1D8NAA4_YARLL</name>
<dbReference type="Pfam" id="PF03568">
    <property type="entry name" value="Separin_C"/>
    <property type="match status" value="1"/>
</dbReference>
<evidence type="ECO:0000256" key="2">
    <source>
        <dbReference type="ARBA" id="ARBA00012489"/>
    </source>
</evidence>
<dbReference type="GO" id="GO:0072686">
    <property type="term" value="C:mitotic spindle"/>
    <property type="evidence" value="ECO:0007669"/>
    <property type="project" value="TreeGrafter"/>
</dbReference>
<organism evidence="6 8">
    <name type="scientific">Yarrowia lipolytica</name>
    <name type="common">Candida lipolytica</name>
    <dbReference type="NCBI Taxonomy" id="4952"/>
    <lineage>
        <taxon>Eukaryota</taxon>
        <taxon>Fungi</taxon>
        <taxon>Dikarya</taxon>
        <taxon>Ascomycota</taxon>
        <taxon>Saccharomycotina</taxon>
        <taxon>Dipodascomycetes</taxon>
        <taxon>Dipodascales</taxon>
        <taxon>Dipodascales incertae sedis</taxon>
        <taxon>Yarrowia</taxon>
    </lineage>
</organism>
<dbReference type="GO" id="GO:0044732">
    <property type="term" value="C:mitotic spindle pole body"/>
    <property type="evidence" value="ECO:0007669"/>
    <property type="project" value="TreeGrafter"/>
</dbReference>
<dbReference type="OrthoDB" id="10255632at2759"/>
<dbReference type="GeneID" id="2909702"/>
<evidence type="ECO:0000256" key="4">
    <source>
        <dbReference type="ARBA" id="ARBA00022829"/>
    </source>
</evidence>
<dbReference type="EC" id="3.4.22.49" evidence="2"/>
<dbReference type="Proteomes" id="UP000256601">
    <property type="component" value="Unassembled WGS sequence"/>
</dbReference>
<dbReference type="InterPro" id="IPR011990">
    <property type="entry name" value="TPR-like_helical_dom_sf"/>
</dbReference>
<dbReference type="eggNOG" id="KOG1849">
    <property type="taxonomic scope" value="Eukaryota"/>
</dbReference>
<dbReference type="InterPro" id="IPR005314">
    <property type="entry name" value="Peptidase_C50"/>
</dbReference>
<dbReference type="InterPro" id="IPR030397">
    <property type="entry name" value="SEPARIN_core_dom"/>
</dbReference>
<dbReference type="Gene3D" id="1.25.40.10">
    <property type="entry name" value="Tetratricopeptide repeat domain"/>
    <property type="match status" value="1"/>
</dbReference>
<accession>A0A1D8NAA4</accession>
<dbReference type="RefSeq" id="XP_501622.1">
    <property type="nucleotide sequence ID" value="XM_501622.1"/>
</dbReference>
<dbReference type="EMBL" id="CP017555">
    <property type="protein sequence ID" value="AOW02553.1"/>
    <property type="molecule type" value="Genomic_DNA"/>
</dbReference>
<dbReference type="KEGG" id="yli:2909702"/>
<sequence length="1646" mass="181826">MTEVGNIGVTSPSLASPRIMRPVRSQGSLEKTVFATSPEATLRAMDDVIARLGPVSAAAGKENQSPTKPGKLSVSESDLYLTGCECLEVLWGFESKKAVKSSEIDRRQLLLIQKLVSGSEKEIGFALEQIVVIFKRLLRRIAVDHEVFKIDTQDAQLSKLLLVDVPPRKTVPAVVNIIVSLHLAMLKAFARSRVDEGIMEQLVASLKHPCGPVAWTGKTAATHKQAKLTTLSKLTAALSRQCTSNKLNAMKLQLVSMECSSDMSQMDLLTDTVQKMIDANVSEEERNSLISDLLKYLGGLDNELIFPGGAPEPKAVDTIPSVSIVEALTNSGSFSEEFSLPTLLRAVKATDNKQMASQATLTAIEVFFKNTHKGMGEGGVTNDHIRAMSSLLQLLTTGVQNLNIKKLLPSLCDYSSAILKTTHESAKCEYVQDCFIAVGDSLVELKDTAKMVLLSNLVFNLGLKSKRIDTQISLLQLASTLHKSAGISEQYLMKCSKLATLLCENKRWSEALNHCSSVISSLKDQTILSEDAIVIKFIKLLAYPLLNMDDQVYTFSEQSGRPMVQIKLIQMLVGVISQSSRLKGGVLQQLFKFQCDVLVGDEKWLDLARLLTRNLAEATSLHEVSIDVLKSLIGVKIDRTPIVDFHLVALETIYLHNPNLDHLLHLAGTIKPTPEDAEIISIVAKYAACQSLFSLELKLHKHTSDKLALAQCYLNLGDVQRCKTTLKDANGDSDIYFQLLTQQLHASNLLLEGQFESAVKRLTKHTHLVSAHPVLSRDLASGKTDSESPQEYCIRLTCQVRYWLVQSRLSFEQSHLEHATATARKALSLSQAYLKRYSKSNSSILKFSQLPVYVWEMCSLSLQSAIYTTTTLLHLGLWREAEQVITQSIGLHESVGHLIQLSEAQSLLGWLQLKKGDYSASQNTLAAACASREHDTIDDVSRALLYARVGAFHYKTGELEDSFAQYERSLQVINSMSDSSGLSRDMSQLRVERRKKPAASSTAGVLPGLRRLVAQVERLKVELELVRDQKAAKPTFSGLGKYDQCLDQLVESRISLFSARKLLSSDAIFMGLEESAISIPSASICDIALHPNNNVQAAHGMLCSAKKSLGERVQDLFESSSQIEINEALFLLSSLDVFVSALGTTTHTTSWLDFRGIATDKRRRVLSSLTVSEWTTATMPSTPSHVDLNAKSLLSKLPDNWNVISLAICPTSGDLIVCQYACNQEPFLLRLPLHRHNSRDVDEHPFLFSDGLDELKSIISESDTMTRTGTAFPGGSEAWWAKRHELDARLKQLLHDAEFCWFGGFLGILGETVGSGCESFAKSFNRILTKHLPSRNGTGRRKKGFKPVTIDPRVLSLFLGMGKDDIAPELLEDLVYFVLDILQFHGEYNAYDELDTDQIFVEIEEAIGLHFSDDTKNKHKYTHTVLVLDSATTQFPWENMSSLCGRSVSRVSSLQVLSQLLDTSEPTGKPYYILNPGGDLPRTQGRFEDALSLFSGVVGKQPSESEWVKALETSSVMIYMGHGGGDKYIRNSSISKLERCCPTVLLGCSSGVIRDAGEFEPWGIPMAYMSAGCPSLVANLWDVTDKDIDKFGRQFLTRWGVFEDDSLDGSMDCSMALSQSRNECLLRYLNGAAPVLYGIPTFYNQH</sequence>
<dbReference type="GO" id="GO:0005737">
    <property type="term" value="C:cytoplasm"/>
    <property type="evidence" value="ECO:0007669"/>
    <property type="project" value="TreeGrafter"/>
</dbReference>
<dbReference type="PANTHER" id="PTHR12792">
    <property type="entry name" value="EXTRA SPINDLE POLES 1-RELATED"/>
    <property type="match status" value="1"/>
</dbReference>
<dbReference type="SUPFAM" id="SSF48452">
    <property type="entry name" value="TPR-like"/>
    <property type="match status" value="1"/>
</dbReference>
<dbReference type="Proteomes" id="UP000182444">
    <property type="component" value="Chromosome 1C"/>
</dbReference>
<evidence type="ECO:0000259" key="5">
    <source>
        <dbReference type="PROSITE" id="PS51700"/>
    </source>
</evidence>
<keyword evidence="4" id="KW-0159">Chromosome partition</keyword>
<evidence type="ECO:0000313" key="7">
    <source>
        <dbReference type="EMBL" id="RDW25676.1"/>
    </source>
</evidence>
<dbReference type="PANTHER" id="PTHR12792:SF0">
    <property type="entry name" value="SEPARIN"/>
    <property type="match status" value="1"/>
</dbReference>
<comment type="catalytic activity">
    <reaction evidence="1">
        <text>All bonds known to be hydrolyzed by this endopeptidase have arginine in P1 and an acidic residue in P4. P6 is often occupied by an acidic residue or by a hydroxy-amino-acid residue, the phosphorylation of which enhances cleavage.</text>
        <dbReference type="EC" id="3.4.22.49"/>
    </reaction>
</comment>
<protein>
    <recommendedName>
        <fullName evidence="2">separase</fullName>
        <ecNumber evidence="2">3.4.22.49</ecNumber>
    </recommendedName>
</protein>
<evidence type="ECO:0000256" key="3">
    <source>
        <dbReference type="ARBA" id="ARBA00022801"/>
    </source>
</evidence>
<reference evidence="6 8" key="1">
    <citation type="journal article" date="2016" name="PLoS ONE">
        <title>Sequence Assembly of Yarrowia lipolytica Strain W29/CLIB89 Shows Transposable Element Diversity.</title>
        <authorList>
            <person name="Magnan C."/>
            <person name="Yu J."/>
            <person name="Chang I."/>
            <person name="Jahn E."/>
            <person name="Kanomata Y."/>
            <person name="Wu J."/>
            <person name="Zeller M."/>
            <person name="Oakes M."/>
            <person name="Baldi P."/>
            <person name="Sandmeyer S."/>
        </authorList>
    </citation>
    <scope>NUCLEOTIDE SEQUENCE [LARGE SCALE GENOMIC DNA]</scope>
    <source>
        <strain evidence="6">CLIB89</strain>
        <strain evidence="8">CLIB89(W29)</strain>
    </source>
</reference>
<dbReference type="VEuPathDB" id="FungiDB:YALI1_C12282g"/>
<feature type="domain" description="Peptidase C50" evidence="5">
    <location>
        <begin position="1467"/>
        <end position="1559"/>
    </location>
</feature>
<gene>
    <name evidence="7" type="ORF">B0I71DRAFT_38491</name>
    <name evidence="6" type="ORF">YALI1_C12282g</name>
</gene>
<dbReference type="GO" id="GO:0005634">
    <property type="term" value="C:nucleus"/>
    <property type="evidence" value="ECO:0007669"/>
    <property type="project" value="InterPro"/>
</dbReference>
<evidence type="ECO:0000256" key="1">
    <source>
        <dbReference type="ARBA" id="ARBA00000451"/>
    </source>
</evidence>
<evidence type="ECO:0000313" key="6">
    <source>
        <dbReference type="EMBL" id="AOW02553.1"/>
    </source>
</evidence>
<dbReference type="GO" id="GO:0051307">
    <property type="term" value="P:meiotic chromosome separation"/>
    <property type="evidence" value="ECO:0007669"/>
    <property type="project" value="TreeGrafter"/>
</dbReference>
<dbReference type="PROSITE" id="PS51700">
    <property type="entry name" value="SEPARIN"/>
    <property type="match status" value="1"/>
</dbReference>
<reference evidence="7 9" key="2">
    <citation type="submission" date="2018-07" db="EMBL/GenBank/DDBJ databases">
        <title>Draft Genome Assemblies for Five Robust Yarrowia lipolytica Strains Exhibiting High Lipid Production and Pentose Sugar Utilization and Sugar Alcohol Secretion from Undetoxified Lignocellulosic Biomass Hydrolysates.</title>
        <authorList>
            <consortium name="DOE Joint Genome Institute"/>
            <person name="Walker C."/>
            <person name="Ryu S."/>
            <person name="Na H."/>
            <person name="Zane M."/>
            <person name="LaButti K."/>
            <person name="Lipzen A."/>
            <person name="Haridas S."/>
            <person name="Barry K."/>
            <person name="Grigoriev I.V."/>
            <person name="Quarterman J."/>
            <person name="Slininger P."/>
            <person name="Dien B."/>
            <person name="Trinh C.T."/>
        </authorList>
    </citation>
    <scope>NUCLEOTIDE SEQUENCE [LARGE SCALE GENOMIC DNA]</scope>
    <source>
        <strain evidence="7 9">YB392</strain>
    </source>
</reference>